<evidence type="ECO:0000313" key="9">
    <source>
        <dbReference type="EMBL" id="TNJ30011.1"/>
    </source>
</evidence>
<dbReference type="AlphaFoldDB" id="A0A4Z1TC14"/>
<reference evidence="9 10" key="1">
    <citation type="submission" date="2019-05" db="EMBL/GenBank/DDBJ databases">
        <title>The compact genome of Giardia muris reveals important steps in the evolution of intestinal protozoan parasites.</title>
        <authorList>
            <person name="Xu F."/>
            <person name="Jimenez-Gonzalez A."/>
            <person name="Einarsson E."/>
            <person name="Astvaldsson A."/>
            <person name="Peirasmaki D."/>
            <person name="Eckmann L."/>
            <person name="Andersson J.O."/>
            <person name="Svard S.G."/>
            <person name="Jerlstrom-Hultqvist J."/>
        </authorList>
    </citation>
    <scope>NUCLEOTIDE SEQUENCE [LARGE SCALE GENOMIC DNA]</scope>
    <source>
        <strain evidence="9 10">Roberts-Thomson</strain>
    </source>
</reference>
<dbReference type="InterPro" id="IPR014816">
    <property type="entry name" value="tRNA_MeTrfase_Gcd14"/>
</dbReference>
<dbReference type="VEuPathDB" id="GiardiaDB:GMRT_13591"/>
<feature type="domain" description="tRNA (adenine(58)-N(1))-methyltransferase catalytic subunit TRM61 C-terminal" evidence="8">
    <location>
        <begin position="135"/>
        <end position="374"/>
    </location>
</feature>
<keyword evidence="6" id="KW-0819">tRNA processing</keyword>
<evidence type="ECO:0000256" key="1">
    <source>
        <dbReference type="ARBA" id="ARBA00004123"/>
    </source>
</evidence>
<protein>
    <recommendedName>
        <fullName evidence="2">tRNA (adenine(58)-N(1))-methyltransferase</fullName>
        <ecNumber evidence="2">2.1.1.220</ecNumber>
    </recommendedName>
</protein>
<dbReference type="EC" id="2.1.1.220" evidence="2"/>
<evidence type="ECO:0000259" key="8">
    <source>
        <dbReference type="Pfam" id="PF08704"/>
    </source>
</evidence>
<dbReference type="GO" id="GO:0160107">
    <property type="term" value="F:tRNA (adenine(58)-N1)-methyltransferase activity"/>
    <property type="evidence" value="ECO:0007669"/>
    <property type="project" value="UniProtKB-EC"/>
</dbReference>
<keyword evidence="5" id="KW-0949">S-adenosyl-L-methionine</keyword>
<dbReference type="GO" id="GO:0030488">
    <property type="term" value="P:tRNA methylation"/>
    <property type="evidence" value="ECO:0007669"/>
    <property type="project" value="InterPro"/>
</dbReference>
<dbReference type="GO" id="GO:0031515">
    <property type="term" value="C:tRNA (m1A) methyltransferase complex"/>
    <property type="evidence" value="ECO:0007669"/>
    <property type="project" value="InterPro"/>
</dbReference>
<dbReference type="Pfam" id="PF08704">
    <property type="entry name" value="GCD14"/>
    <property type="match status" value="1"/>
</dbReference>
<evidence type="ECO:0000313" key="10">
    <source>
        <dbReference type="Proteomes" id="UP000315496"/>
    </source>
</evidence>
<dbReference type="InterPro" id="IPR049470">
    <property type="entry name" value="TRM61_C"/>
</dbReference>
<evidence type="ECO:0000256" key="5">
    <source>
        <dbReference type="ARBA" id="ARBA00022691"/>
    </source>
</evidence>
<evidence type="ECO:0000256" key="7">
    <source>
        <dbReference type="ARBA" id="ARBA00023242"/>
    </source>
</evidence>
<dbReference type="SUPFAM" id="SSF53335">
    <property type="entry name" value="S-adenosyl-L-methionine-dependent methyltransferases"/>
    <property type="match status" value="1"/>
</dbReference>
<dbReference type="OrthoDB" id="1925287at2759"/>
<name>A0A4Z1TC14_GIAMU</name>
<dbReference type="GO" id="GO:0005634">
    <property type="term" value="C:nucleus"/>
    <property type="evidence" value="ECO:0007669"/>
    <property type="project" value="UniProtKB-SubCell"/>
</dbReference>
<sequence length="396" mass="43879">MSRELLLRTVQEAASNGYLLTVDTTTNVLTCAEGCAYQAFVHDVEGVWELVIKADHTCSNPSVSPLPKGFSPPLNDERSLIAYGDSVIFVSGNDNLTLARIVNDGCYQSCYGEFQHSSLIGQPYGAKLFSKNRTGFIFVLRFTPSLWSRVLERRTQIVFTPDVASIFLRVGLRPGMRVCEAGTGSGSLSHHLVHCIYPHGHLYTFDINPERPVLLKQDMNNNYHTEAVTSIVTAQHRNVCDEGFPPELTNIDFVFLDLPEPGSVIEKLPRTVTVGSKLCVFVPCLEQIHMAIQACVRAGFGAFEVMKTFLIAYELSSRKLAAPPLRHLGKNTDGVKRRAGARTASAENIQDSKVFSEIRPTQLMRTHTGFLLFSIYNGQPFQSDEATLDDQKNADC</sequence>
<keyword evidence="4 9" id="KW-0808">Transferase</keyword>
<comment type="caution">
    <text evidence="9">The sequence shown here is derived from an EMBL/GenBank/DDBJ whole genome shotgun (WGS) entry which is preliminary data.</text>
</comment>
<keyword evidence="3 9" id="KW-0489">Methyltransferase</keyword>
<keyword evidence="10" id="KW-1185">Reference proteome</keyword>
<dbReference type="Gene3D" id="3.40.50.150">
    <property type="entry name" value="Vaccinia Virus protein VP39"/>
    <property type="match status" value="1"/>
</dbReference>
<comment type="subcellular location">
    <subcellularLocation>
        <location evidence="1">Nucleus</location>
    </subcellularLocation>
</comment>
<dbReference type="EMBL" id="VDLU01000001">
    <property type="protein sequence ID" value="TNJ30011.1"/>
    <property type="molecule type" value="Genomic_DNA"/>
</dbReference>
<gene>
    <name evidence="9" type="ORF">GMRT_13591</name>
</gene>
<accession>A0A4Z1TC14</accession>
<dbReference type="PANTHER" id="PTHR12133:SF2">
    <property type="entry name" value="TRNA (ADENINE(58)-N(1))-METHYLTRANSFERASE CATALYTIC SUBUNIT TRMT61A"/>
    <property type="match status" value="1"/>
</dbReference>
<evidence type="ECO:0000256" key="6">
    <source>
        <dbReference type="ARBA" id="ARBA00022694"/>
    </source>
</evidence>
<evidence type="ECO:0000256" key="2">
    <source>
        <dbReference type="ARBA" id="ARBA00012796"/>
    </source>
</evidence>
<dbReference type="Proteomes" id="UP000315496">
    <property type="component" value="Chromosome 1"/>
</dbReference>
<dbReference type="PANTHER" id="PTHR12133">
    <property type="entry name" value="TRNA (ADENINE(58)-N(1))-METHYLTRANSFERASE"/>
    <property type="match status" value="1"/>
</dbReference>
<dbReference type="Gene3D" id="3.10.330.20">
    <property type="match status" value="1"/>
</dbReference>
<proteinExistence type="predicted"/>
<organism evidence="9 10">
    <name type="scientific">Giardia muris</name>
    <dbReference type="NCBI Taxonomy" id="5742"/>
    <lineage>
        <taxon>Eukaryota</taxon>
        <taxon>Metamonada</taxon>
        <taxon>Diplomonadida</taxon>
        <taxon>Hexamitidae</taxon>
        <taxon>Giardiinae</taxon>
        <taxon>Giardia</taxon>
    </lineage>
</organism>
<dbReference type="InterPro" id="IPR029063">
    <property type="entry name" value="SAM-dependent_MTases_sf"/>
</dbReference>
<evidence type="ECO:0000256" key="3">
    <source>
        <dbReference type="ARBA" id="ARBA00022603"/>
    </source>
</evidence>
<dbReference type="PROSITE" id="PS51620">
    <property type="entry name" value="SAM_TRM61"/>
    <property type="match status" value="1"/>
</dbReference>
<evidence type="ECO:0000256" key="4">
    <source>
        <dbReference type="ARBA" id="ARBA00022679"/>
    </source>
</evidence>
<keyword evidence="7" id="KW-0539">Nucleus</keyword>